<feature type="domain" description="Glycine dehydrogenase C-terminal" evidence="8">
    <location>
        <begin position="268"/>
        <end position="388"/>
    </location>
</feature>
<dbReference type="GO" id="GO:0005739">
    <property type="term" value="C:mitochondrion"/>
    <property type="evidence" value="ECO:0007669"/>
    <property type="project" value="TreeGrafter"/>
</dbReference>
<dbReference type="FunFam" id="3.90.1150.10:FF:000007">
    <property type="entry name" value="Glycine dehydrogenase (decarboxylating), mitochondrial"/>
    <property type="match status" value="1"/>
</dbReference>
<dbReference type="EC" id="1.4.4.2" evidence="3"/>
<evidence type="ECO:0000256" key="5">
    <source>
        <dbReference type="ARBA" id="ARBA00023002"/>
    </source>
</evidence>
<name>A0A7S2TJM1_9EUKA</name>
<dbReference type="InterPro" id="IPR020581">
    <property type="entry name" value="GDC_P"/>
</dbReference>
<evidence type="ECO:0000256" key="3">
    <source>
        <dbReference type="ARBA" id="ARBA00012134"/>
    </source>
</evidence>
<comment type="catalytic activity">
    <reaction evidence="6">
        <text>N(6)-[(R)-lipoyl]-L-lysyl-[glycine-cleavage complex H protein] + glycine + H(+) = N(6)-[(R)-S(8)-aminomethyldihydrolipoyl]-L-lysyl-[glycine-cleavage complex H protein] + CO2</text>
        <dbReference type="Rhea" id="RHEA:24304"/>
        <dbReference type="Rhea" id="RHEA-COMP:10494"/>
        <dbReference type="Rhea" id="RHEA-COMP:10495"/>
        <dbReference type="ChEBI" id="CHEBI:15378"/>
        <dbReference type="ChEBI" id="CHEBI:16526"/>
        <dbReference type="ChEBI" id="CHEBI:57305"/>
        <dbReference type="ChEBI" id="CHEBI:83099"/>
        <dbReference type="ChEBI" id="CHEBI:83143"/>
        <dbReference type="EC" id="1.4.4.2"/>
    </reaction>
</comment>
<dbReference type="AlphaFoldDB" id="A0A7S2TJM1"/>
<accession>A0A7S2TJM1</accession>
<evidence type="ECO:0000256" key="4">
    <source>
        <dbReference type="ARBA" id="ARBA00022898"/>
    </source>
</evidence>
<dbReference type="GO" id="GO:0019464">
    <property type="term" value="P:glycine decarboxylation via glycine cleavage system"/>
    <property type="evidence" value="ECO:0007669"/>
    <property type="project" value="TreeGrafter"/>
</dbReference>
<dbReference type="GO" id="GO:0016829">
    <property type="term" value="F:lyase activity"/>
    <property type="evidence" value="ECO:0007669"/>
    <property type="project" value="InterPro"/>
</dbReference>
<protein>
    <recommendedName>
        <fullName evidence="3">glycine dehydrogenase (aminomethyl-transferring)</fullName>
        <ecNumber evidence="3">1.4.4.2</ecNumber>
    </recommendedName>
</protein>
<dbReference type="FunFam" id="3.40.640.10:FF:000007">
    <property type="entry name" value="glycine dehydrogenase (Decarboxylating), mitochondrial"/>
    <property type="match status" value="1"/>
</dbReference>
<dbReference type="EMBL" id="HBHP01007619">
    <property type="protein sequence ID" value="CAD9753507.1"/>
    <property type="molecule type" value="Transcribed_RNA"/>
</dbReference>
<dbReference type="Gene3D" id="3.90.1150.10">
    <property type="entry name" value="Aspartate Aminotransferase, domain 1"/>
    <property type="match status" value="1"/>
</dbReference>
<dbReference type="GO" id="GO:0030170">
    <property type="term" value="F:pyridoxal phosphate binding"/>
    <property type="evidence" value="ECO:0007669"/>
    <property type="project" value="TreeGrafter"/>
</dbReference>
<dbReference type="InterPro" id="IPR015422">
    <property type="entry name" value="PyrdxlP-dep_Trfase_small"/>
</dbReference>
<dbReference type="GO" id="GO:0016594">
    <property type="term" value="F:glycine binding"/>
    <property type="evidence" value="ECO:0007669"/>
    <property type="project" value="TreeGrafter"/>
</dbReference>
<dbReference type="Pfam" id="PF01212">
    <property type="entry name" value="Beta_elim_lyase"/>
    <property type="match status" value="1"/>
</dbReference>
<gene>
    <name evidence="9" type="ORF">LSP00402_LOCUS4726</name>
</gene>
<evidence type="ECO:0000259" key="8">
    <source>
        <dbReference type="Pfam" id="PF21478"/>
    </source>
</evidence>
<evidence type="ECO:0000259" key="7">
    <source>
        <dbReference type="Pfam" id="PF01212"/>
    </source>
</evidence>
<comment type="similarity">
    <text evidence="2">Belongs to the GcvP family.</text>
</comment>
<sequence>MKLNAASEMIPVTWPTVGKLHPFAPVEQVQGYMQMMHEMIDDLADITGFHTVSLQPNAGSQGEYLGLKVIAAYHKDNGEEHRNVCIIPVSAHGTNPASAVMAGMRVVTVKCDEKGNIDFEDLKAKVEKHSENLSALMITYPSTHGVFEANVKEVCQLIHDHGGQVYMDGANMNAQVGLCSPGGIGADVCHLNLHKTFAIPHGGGGPGMGPIGVAKQLAPYLPNHINAPTSGGTKPVRAITAAPFSSGSILPISYMYIRMMGSDGLKKATEVSILNANYMAQRLRGHYNILYTGETGFVAHEFILDLREFKKHGVTEEDVAKRLQDFNLHAPTMSWPVVGTLMVEPTESESMEECDRLVDALVKIREEIQEIIDGKVDPENNVLKNAPHTADTVLADDWDRPYSREKAAYPLKYLVDNKFWPSVGRLDNVYGDRNPVCSCPPLEAYEE</sequence>
<evidence type="ECO:0000256" key="6">
    <source>
        <dbReference type="ARBA" id="ARBA00049026"/>
    </source>
</evidence>
<evidence type="ECO:0000313" key="9">
    <source>
        <dbReference type="EMBL" id="CAD9753507.1"/>
    </source>
</evidence>
<dbReference type="InterPro" id="IPR001597">
    <property type="entry name" value="ArAA_b-elim_lyase/Thr_aldolase"/>
</dbReference>
<dbReference type="Pfam" id="PF21478">
    <property type="entry name" value="GcvP2_C"/>
    <property type="match status" value="1"/>
</dbReference>
<dbReference type="Gene3D" id="3.40.640.10">
    <property type="entry name" value="Type I PLP-dependent aspartate aminotransferase-like (Major domain)"/>
    <property type="match status" value="1"/>
</dbReference>
<reference evidence="9" key="1">
    <citation type="submission" date="2021-01" db="EMBL/GenBank/DDBJ databases">
        <authorList>
            <person name="Corre E."/>
            <person name="Pelletier E."/>
            <person name="Niang G."/>
            <person name="Scheremetjew M."/>
            <person name="Finn R."/>
            <person name="Kale V."/>
            <person name="Holt S."/>
            <person name="Cochrane G."/>
            <person name="Meng A."/>
            <person name="Brown T."/>
            <person name="Cohen L."/>
        </authorList>
    </citation>
    <scope>NUCLEOTIDE SEQUENCE</scope>
    <source>
        <strain evidence="9">CCMP622</strain>
    </source>
</reference>
<dbReference type="SUPFAM" id="SSF53383">
    <property type="entry name" value="PLP-dependent transferases"/>
    <property type="match status" value="1"/>
</dbReference>
<keyword evidence="4" id="KW-0663">Pyridoxal phosphate</keyword>
<evidence type="ECO:0000256" key="1">
    <source>
        <dbReference type="ARBA" id="ARBA00001933"/>
    </source>
</evidence>
<organism evidence="9">
    <name type="scientific">Lotharella oceanica</name>
    <dbReference type="NCBI Taxonomy" id="641309"/>
    <lineage>
        <taxon>Eukaryota</taxon>
        <taxon>Sar</taxon>
        <taxon>Rhizaria</taxon>
        <taxon>Cercozoa</taxon>
        <taxon>Chlorarachniophyceae</taxon>
        <taxon>Lotharella</taxon>
    </lineage>
</organism>
<dbReference type="PANTHER" id="PTHR11773">
    <property type="entry name" value="GLYCINE DEHYDROGENASE, DECARBOXYLATING"/>
    <property type="match status" value="1"/>
</dbReference>
<dbReference type="GO" id="GO:0004375">
    <property type="term" value="F:glycine dehydrogenase (decarboxylating) activity"/>
    <property type="evidence" value="ECO:0007669"/>
    <property type="project" value="UniProtKB-EC"/>
</dbReference>
<dbReference type="InterPro" id="IPR015424">
    <property type="entry name" value="PyrdxlP-dep_Trfase"/>
</dbReference>
<keyword evidence="5" id="KW-0560">Oxidoreductase</keyword>
<feature type="domain" description="Aromatic amino acid beta-eliminating lyase/threonine aldolase" evidence="7">
    <location>
        <begin position="34"/>
        <end position="171"/>
    </location>
</feature>
<dbReference type="PANTHER" id="PTHR11773:SF1">
    <property type="entry name" value="GLYCINE DEHYDROGENASE (DECARBOXYLATING), MITOCHONDRIAL"/>
    <property type="match status" value="1"/>
</dbReference>
<proteinExistence type="inferred from homology"/>
<comment type="cofactor">
    <cofactor evidence="1">
        <name>pyridoxal 5'-phosphate</name>
        <dbReference type="ChEBI" id="CHEBI:597326"/>
    </cofactor>
</comment>
<dbReference type="InterPro" id="IPR015421">
    <property type="entry name" value="PyrdxlP-dep_Trfase_major"/>
</dbReference>
<dbReference type="InterPro" id="IPR049316">
    <property type="entry name" value="GDC-P_C"/>
</dbReference>
<dbReference type="GO" id="GO:0005960">
    <property type="term" value="C:glycine cleavage complex"/>
    <property type="evidence" value="ECO:0007669"/>
    <property type="project" value="TreeGrafter"/>
</dbReference>
<evidence type="ECO:0000256" key="2">
    <source>
        <dbReference type="ARBA" id="ARBA00010756"/>
    </source>
</evidence>